<dbReference type="FunCoup" id="E2BJ06">
    <property type="interactions" value="557"/>
</dbReference>
<dbReference type="InterPro" id="IPR013584">
    <property type="entry name" value="RAP"/>
</dbReference>
<dbReference type="KEGG" id="hst:105183367"/>
<dbReference type="Proteomes" id="UP000008237">
    <property type="component" value="Unassembled WGS sequence"/>
</dbReference>
<keyword evidence="2" id="KW-0418">Kinase</keyword>
<keyword evidence="3" id="KW-1185">Reference proteome</keyword>
<dbReference type="SMART" id="SM00952">
    <property type="entry name" value="RAP"/>
    <property type="match status" value="1"/>
</dbReference>
<dbReference type="EMBL" id="GL448543">
    <property type="protein sequence ID" value="EFN84351.1"/>
    <property type="molecule type" value="Genomic_DNA"/>
</dbReference>
<reference evidence="2 3" key="1">
    <citation type="journal article" date="2010" name="Science">
        <title>Genomic comparison of the ants Camponotus floridanus and Harpegnathos saltator.</title>
        <authorList>
            <person name="Bonasio R."/>
            <person name="Zhang G."/>
            <person name="Ye C."/>
            <person name="Mutti N.S."/>
            <person name="Fang X."/>
            <person name="Qin N."/>
            <person name="Donahue G."/>
            <person name="Yang P."/>
            <person name="Li Q."/>
            <person name="Li C."/>
            <person name="Zhang P."/>
            <person name="Huang Z."/>
            <person name="Berger S.L."/>
            <person name="Reinberg D."/>
            <person name="Wang J."/>
            <person name="Liebig J."/>
        </authorList>
    </citation>
    <scope>NUCLEOTIDE SEQUENCE [LARGE SCALE GENOMIC DNA]</scope>
    <source>
        <strain evidence="2 3">R22 G/1</strain>
    </source>
</reference>
<organism evidence="3">
    <name type="scientific">Harpegnathos saltator</name>
    <name type="common">Jerdon's jumping ant</name>
    <dbReference type="NCBI Taxonomy" id="610380"/>
    <lineage>
        <taxon>Eukaryota</taxon>
        <taxon>Metazoa</taxon>
        <taxon>Ecdysozoa</taxon>
        <taxon>Arthropoda</taxon>
        <taxon>Hexapoda</taxon>
        <taxon>Insecta</taxon>
        <taxon>Pterygota</taxon>
        <taxon>Neoptera</taxon>
        <taxon>Endopterygota</taxon>
        <taxon>Hymenoptera</taxon>
        <taxon>Apocrita</taxon>
        <taxon>Aculeata</taxon>
        <taxon>Formicoidea</taxon>
        <taxon>Formicidae</taxon>
        <taxon>Ponerinae</taxon>
        <taxon>Ponerini</taxon>
        <taxon>Harpegnathos</taxon>
    </lineage>
</organism>
<protein>
    <submittedName>
        <fullName evidence="2">FAST kinase domain-containing protein 5</fullName>
    </submittedName>
</protein>
<evidence type="ECO:0000313" key="2">
    <source>
        <dbReference type="EMBL" id="EFN84351.1"/>
    </source>
</evidence>
<gene>
    <name evidence="2" type="ORF">EAI_13844</name>
</gene>
<evidence type="ECO:0000259" key="1">
    <source>
        <dbReference type="PROSITE" id="PS51286"/>
    </source>
</evidence>
<proteinExistence type="predicted"/>
<dbReference type="OrthoDB" id="10064757at2759"/>
<sequence length="661" mass="78311">MSLFVRRLCRLRCAYSTLLRLPEKREHPRRLVALSKCKFSTHVSSLFEGSNDQNDTVNVSEAMKENEYARNLFLNSYKYRKSIMRQNTAHAHVTNEKATELLKQDWTSKTDYELLSAVKMLSYNIRYSDERIDSLLYENVFTTSRERHQKLSDENLMTLMRHLVPFREHFAQHIFYKQFCRQLNLECVKRFMNLPIDRMLMLCDMLHEMTYTRDSEYIWHSMRKIGNKPGRLEPHHLVQVLFFLNVCRKPPVNTYELEYRLQQCFDDLSINEIGIAALGFFKTGSQIRSTDLLRSIMKKTITNINDIDNISIGAIAKLIRYSMQLTEINLLKKLIDVTMSIEFRLTLMTLNHIAHASTRVALYHEELFNKIIKRVNNELTSARIKDLERLIFFCTSFNIDSSNKIYHNVIEELRDSWYTRRAYEIDQYPHMFSRILGYLSLVNIYPKDLIERIMMPSYIHKLVSRKYYHVSREFFVLNNSLRVEVPDYNGPFLQPSLHNYLLKKYFLNLQSPESSKGNMLLMHVLQTCQDMFNNTSDIMLFQPLPHFMISNIIICLDEQNQLVPVKDYLAKFETGEIKWVDKNQENIRWIALIMGHHGVLIKDTNLPVGLLAAKMRQLVKIGYIPVVVSYIEWKKCETQEQRHDYMRQLLFQNKAVNSITM</sequence>
<evidence type="ECO:0000313" key="3">
    <source>
        <dbReference type="Proteomes" id="UP000008237"/>
    </source>
</evidence>
<dbReference type="GO" id="GO:0016301">
    <property type="term" value="F:kinase activity"/>
    <property type="evidence" value="ECO:0007669"/>
    <property type="project" value="UniProtKB-KW"/>
</dbReference>
<dbReference type="OMA" id="IAGWNNV"/>
<dbReference type="InParanoid" id="E2BJ06"/>
<dbReference type="PhylomeDB" id="E2BJ06"/>
<dbReference type="STRING" id="610380.E2BJ06"/>
<name>E2BJ06_HARSA</name>
<feature type="domain" description="RAP" evidence="1">
    <location>
        <begin position="590"/>
        <end position="648"/>
    </location>
</feature>
<accession>E2BJ06</accession>
<dbReference type="AlphaFoldDB" id="E2BJ06"/>
<keyword evidence="2" id="KW-0808">Transferase</keyword>
<dbReference type="PROSITE" id="PS51286">
    <property type="entry name" value="RAP"/>
    <property type="match status" value="1"/>
</dbReference>